<dbReference type="EMBL" id="FWXS01000001">
    <property type="protein sequence ID" value="SMC32896.1"/>
    <property type="molecule type" value="Genomic_DNA"/>
</dbReference>
<keyword evidence="2" id="KW-0238">DNA-binding</keyword>
<evidence type="ECO:0000256" key="3">
    <source>
        <dbReference type="PROSITE-ProRule" id="PRU00169"/>
    </source>
</evidence>
<dbReference type="Gene3D" id="3.40.50.2300">
    <property type="match status" value="1"/>
</dbReference>
<gene>
    <name evidence="6" type="ORF">SAMN06296427_101152</name>
</gene>
<organism evidence="6 7">
    <name type="scientific">Moheibacter sediminis</name>
    <dbReference type="NCBI Taxonomy" id="1434700"/>
    <lineage>
        <taxon>Bacteria</taxon>
        <taxon>Pseudomonadati</taxon>
        <taxon>Bacteroidota</taxon>
        <taxon>Flavobacteriia</taxon>
        <taxon>Flavobacteriales</taxon>
        <taxon>Weeksellaceae</taxon>
        <taxon>Moheibacter</taxon>
    </lineage>
</organism>
<feature type="domain" description="HTH luxR-type" evidence="4">
    <location>
        <begin position="146"/>
        <end position="210"/>
    </location>
</feature>
<proteinExistence type="predicted"/>
<feature type="domain" description="Response regulatory" evidence="5">
    <location>
        <begin position="6"/>
        <end position="122"/>
    </location>
</feature>
<dbReference type="GO" id="GO:0000160">
    <property type="term" value="P:phosphorelay signal transduction system"/>
    <property type="evidence" value="ECO:0007669"/>
    <property type="project" value="InterPro"/>
</dbReference>
<dbReference type="PRINTS" id="PR00038">
    <property type="entry name" value="HTHLUXR"/>
</dbReference>
<feature type="modified residue" description="4-aspartylphosphate" evidence="3">
    <location>
        <position position="57"/>
    </location>
</feature>
<evidence type="ECO:0000313" key="6">
    <source>
        <dbReference type="EMBL" id="SMC32896.1"/>
    </source>
</evidence>
<dbReference type="GO" id="GO:0003677">
    <property type="term" value="F:DNA binding"/>
    <property type="evidence" value="ECO:0007669"/>
    <property type="project" value="UniProtKB-KW"/>
</dbReference>
<evidence type="ECO:0000256" key="2">
    <source>
        <dbReference type="ARBA" id="ARBA00023125"/>
    </source>
</evidence>
<dbReference type="SUPFAM" id="SSF46894">
    <property type="entry name" value="C-terminal effector domain of the bipartite response regulators"/>
    <property type="match status" value="1"/>
</dbReference>
<dbReference type="STRING" id="1434700.SAMN06296427_101152"/>
<evidence type="ECO:0000259" key="5">
    <source>
        <dbReference type="PROSITE" id="PS50110"/>
    </source>
</evidence>
<dbReference type="SMART" id="SM00448">
    <property type="entry name" value="REC"/>
    <property type="match status" value="1"/>
</dbReference>
<dbReference type="PROSITE" id="PS50043">
    <property type="entry name" value="HTH_LUXR_2"/>
    <property type="match status" value="1"/>
</dbReference>
<dbReference type="Proteomes" id="UP000192393">
    <property type="component" value="Unassembled WGS sequence"/>
</dbReference>
<dbReference type="SMART" id="SM00421">
    <property type="entry name" value="HTH_LUXR"/>
    <property type="match status" value="1"/>
</dbReference>
<dbReference type="CDD" id="cd06170">
    <property type="entry name" value="LuxR_C_like"/>
    <property type="match status" value="1"/>
</dbReference>
<dbReference type="InterPro" id="IPR016032">
    <property type="entry name" value="Sig_transdc_resp-reg_C-effctor"/>
</dbReference>
<dbReference type="InterPro" id="IPR039420">
    <property type="entry name" value="WalR-like"/>
</dbReference>
<dbReference type="InterPro" id="IPR011006">
    <property type="entry name" value="CheY-like_superfamily"/>
</dbReference>
<dbReference type="GO" id="GO:0006355">
    <property type="term" value="P:regulation of DNA-templated transcription"/>
    <property type="evidence" value="ECO:0007669"/>
    <property type="project" value="InterPro"/>
</dbReference>
<accession>A0A1W1Y9S4</accession>
<sequence length="210" mass="23718">MFTTISIAIVEDDRHYNNALKKIIDYDSALSCVGQFYNGYETLRNLVGISPDIVLIDIKLPDKTGIELVSELKPIMEKTQFIMCTSFEDDKHIFDALKAGASGYLAKGESLQKIIASIKECHSGGAPMSFGIANRVLQFFRQEDRKKPYLEELTKTENEVLEMLSRGMLYKEIADQKNVSIDTIKKQAGSIYRKLHVCNKTEAINKLNNN</sequence>
<dbReference type="Pfam" id="PF00072">
    <property type="entry name" value="Response_reg"/>
    <property type="match status" value="1"/>
</dbReference>
<dbReference type="CDD" id="cd17535">
    <property type="entry name" value="REC_NarL-like"/>
    <property type="match status" value="1"/>
</dbReference>
<dbReference type="Pfam" id="PF00196">
    <property type="entry name" value="GerE"/>
    <property type="match status" value="1"/>
</dbReference>
<protein>
    <submittedName>
        <fullName evidence="6">Two component transcriptional regulator, LuxR family</fullName>
    </submittedName>
</protein>
<dbReference type="AlphaFoldDB" id="A0A1W1Y9S4"/>
<dbReference type="InterPro" id="IPR000792">
    <property type="entry name" value="Tscrpt_reg_LuxR_C"/>
</dbReference>
<keyword evidence="1 3" id="KW-0597">Phosphoprotein</keyword>
<evidence type="ECO:0000256" key="1">
    <source>
        <dbReference type="ARBA" id="ARBA00022553"/>
    </source>
</evidence>
<keyword evidence="7" id="KW-1185">Reference proteome</keyword>
<dbReference type="PROSITE" id="PS50110">
    <property type="entry name" value="RESPONSE_REGULATORY"/>
    <property type="match status" value="1"/>
</dbReference>
<dbReference type="SUPFAM" id="SSF52172">
    <property type="entry name" value="CheY-like"/>
    <property type="match status" value="1"/>
</dbReference>
<evidence type="ECO:0000313" key="7">
    <source>
        <dbReference type="Proteomes" id="UP000192393"/>
    </source>
</evidence>
<dbReference type="InterPro" id="IPR058245">
    <property type="entry name" value="NreC/VraR/RcsB-like_REC"/>
</dbReference>
<dbReference type="InterPro" id="IPR001789">
    <property type="entry name" value="Sig_transdc_resp-reg_receiver"/>
</dbReference>
<reference evidence="6 7" key="1">
    <citation type="submission" date="2017-04" db="EMBL/GenBank/DDBJ databases">
        <authorList>
            <person name="Afonso C.L."/>
            <person name="Miller P.J."/>
            <person name="Scott M.A."/>
            <person name="Spackman E."/>
            <person name="Goraichik I."/>
            <person name="Dimitrov K.M."/>
            <person name="Suarez D.L."/>
            <person name="Swayne D.E."/>
        </authorList>
    </citation>
    <scope>NUCLEOTIDE SEQUENCE [LARGE SCALE GENOMIC DNA]</scope>
    <source>
        <strain evidence="6 7">CGMCC 1.12708</strain>
    </source>
</reference>
<dbReference type="OrthoDB" id="9797341at2"/>
<evidence type="ECO:0000259" key="4">
    <source>
        <dbReference type="PROSITE" id="PS50043"/>
    </source>
</evidence>
<name>A0A1W1Y9S4_9FLAO</name>
<dbReference type="PANTHER" id="PTHR43214">
    <property type="entry name" value="TWO-COMPONENT RESPONSE REGULATOR"/>
    <property type="match status" value="1"/>
</dbReference>
<dbReference type="RefSeq" id="WP_084015367.1">
    <property type="nucleotide sequence ID" value="NZ_FWXS01000001.1"/>
</dbReference>